<sequence>MAPYLTTYTDAEGRATKTGTAWHQNQWSVRTTTDGRGGLTTQTYASVTMTSTMSDEWGRATGTTTMVVTETLAVTTLYDPNGVPTKTKTMWEPVTMMTTTIVTSTPTSNSSRNSLNLAGLSGLDISSRDYFVGLVLPPLLAVAISIPVRILDQTAKLYQPFHALTSKYGAETVDSLCLQSSSLLGFVTGVRSLMRHHVLLSVTGLLLVINAVLIPLSAEAFRISVRGSDCSPSHCEVTVQTFPALVNIAIALLSAMMLLLVVTAVTLRKWTSGVWTNPWSMEMMGQLVTNKEFHGLIRDLKPKNNSNITTNKDAIKTLGKRRFGLNGWYDIYGWNYGIVIKNDAGSLPKNHKKKVGFSNSTTLGIRSKAMPFCVLSIRGRLLALLLLVALLVTSLVYISTSADSKFEHFMDGDTFGVRFLFCGVGVVVSLYWATFFNAVAFLSPYRLYRKHYDIASVLTPPTNAYYGLWEVCRRRRPDAYLGLVAFTAVLSDVLPILLANVPSKALQASTAHFVCTWFAAAILSLMLIVITGSFLVDWPPMSMNPSKVAGAMYFAQDPGTFVGSYAARSSTPGGRSSQV</sequence>
<feature type="transmembrane region" description="Helical" evidence="1">
    <location>
        <begin position="418"/>
        <end position="442"/>
    </location>
</feature>
<evidence type="ECO:0000256" key="1">
    <source>
        <dbReference type="SAM" id="Phobius"/>
    </source>
</evidence>
<keyword evidence="1" id="KW-1133">Transmembrane helix</keyword>
<proteinExistence type="predicted"/>
<name>A0ABR1W2B9_9PEZI</name>
<reference evidence="2 3" key="1">
    <citation type="submission" date="2023-01" db="EMBL/GenBank/DDBJ databases">
        <title>Analysis of 21 Apiospora genomes using comparative genomics revels a genus with tremendous synthesis potential of carbohydrate active enzymes and secondary metabolites.</title>
        <authorList>
            <person name="Sorensen T."/>
        </authorList>
    </citation>
    <scope>NUCLEOTIDE SEQUENCE [LARGE SCALE GENOMIC DNA]</scope>
    <source>
        <strain evidence="2 3">CBS 83171</strain>
    </source>
</reference>
<keyword evidence="1" id="KW-0472">Membrane</keyword>
<evidence type="ECO:0000313" key="3">
    <source>
        <dbReference type="Proteomes" id="UP001446871"/>
    </source>
</evidence>
<evidence type="ECO:0000313" key="2">
    <source>
        <dbReference type="EMBL" id="KAK8077592.1"/>
    </source>
</evidence>
<keyword evidence="3" id="KW-1185">Reference proteome</keyword>
<accession>A0ABR1W2B9</accession>
<dbReference type="Pfam" id="PF11915">
    <property type="entry name" value="DUF3433"/>
    <property type="match status" value="2"/>
</dbReference>
<feature type="transmembrane region" description="Helical" evidence="1">
    <location>
        <begin position="479"/>
        <end position="499"/>
    </location>
</feature>
<dbReference type="Proteomes" id="UP001446871">
    <property type="component" value="Unassembled WGS sequence"/>
</dbReference>
<comment type="caution">
    <text evidence="2">The sequence shown here is derived from an EMBL/GenBank/DDBJ whole genome shotgun (WGS) entry which is preliminary data.</text>
</comment>
<feature type="transmembrane region" description="Helical" evidence="1">
    <location>
        <begin position="198"/>
        <end position="218"/>
    </location>
</feature>
<feature type="transmembrane region" description="Helical" evidence="1">
    <location>
        <begin position="381"/>
        <end position="398"/>
    </location>
</feature>
<gene>
    <name evidence="2" type="ORF">PG996_003762</name>
</gene>
<dbReference type="EMBL" id="JAQQWM010000002">
    <property type="protein sequence ID" value="KAK8077592.1"/>
    <property type="molecule type" value="Genomic_DNA"/>
</dbReference>
<dbReference type="PANTHER" id="PTHR37544">
    <property type="entry name" value="SPRAY-RELATED"/>
    <property type="match status" value="1"/>
</dbReference>
<keyword evidence="1" id="KW-0812">Transmembrane</keyword>
<feature type="transmembrane region" description="Helical" evidence="1">
    <location>
        <begin position="244"/>
        <end position="267"/>
    </location>
</feature>
<organism evidence="2 3">
    <name type="scientific">Apiospora saccharicola</name>
    <dbReference type="NCBI Taxonomy" id="335842"/>
    <lineage>
        <taxon>Eukaryota</taxon>
        <taxon>Fungi</taxon>
        <taxon>Dikarya</taxon>
        <taxon>Ascomycota</taxon>
        <taxon>Pezizomycotina</taxon>
        <taxon>Sordariomycetes</taxon>
        <taxon>Xylariomycetidae</taxon>
        <taxon>Amphisphaeriales</taxon>
        <taxon>Apiosporaceae</taxon>
        <taxon>Apiospora</taxon>
    </lineage>
</organism>
<dbReference type="InterPro" id="IPR021840">
    <property type="entry name" value="DUF3433"/>
</dbReference>
<protein>
    <submittedName>
        <fullName evidence="2">Uncharacterized protein</fullName>
    </submittedName>
</protein>
<dbReference type="PANTHER" id="PTHR37544:SF3">
    <property type="entry name" value="SPRAY"/>
    <property type="match status" value="1"/>
</dbReference>
<feature type="transmembrane region" description="Helical" evidence="1">
    <location>
        <begin position="511"/>
        <end position="536"/>
    </location>
</feature>